<name>A0A6H5GPP8_9HEMI</name>
<proteinExistence type="predicted"/>
<dbReference type="AlphaFoldDB" id="A0A6H5GPP8"/>
<keyword evidence="3" id="KW-1185">Reference proteome</keyword>
<dbReference type="GO" id="GO:0016020">
    <property type="term" value="C:membrane"/>
    <property type="evidence" value="ECO:0007669"/>
    <property type="project" value="TreeGrafter"/>
</dbReference>
<reference evidence="2 3" key="1">
    <citation type="submission" date="2020-02" db="EMBL/GenBank/DDBJ databases">
        <authorList>
            <person name="Ferguson B K."/>
        </authorList>
    </citation>
    <scope>NUCLEOTIDE SEQUENCE [LARGE SCALE GENOMIC DNA]</scope>
</reference>
<evidence type="ECO:0000256" key="1">
    <source>
        <dbReference type="SAM" id="Phobius"/>
    </source>
</evidence>
<dbReference type="InterPro" id="IPR019176">
    <property type="entry name" value="Cytochrome_B561-rel"/>
</dbReference>
<evidence type="ECO:0000313" key="2">
    <source>
        <dbReference type="EMBL" id="CAB0005070.1"/>
    </source>
</evidence>
<keyword evidence="1" id="KW-0472">Membrane</keyword>
<dbReference type="EMBL" id="CADCXU010015866">
    <property type="protein sequence ID" value="CAB0005070.1"/>
    <property type="molecule type" value="Genomic_DNA"/>
</dbReference>
<dbReference type="OrthoDB" id="509821at2759"/>
<gene>
    <name evidence="2" type="ORF">NTEN_LOCUS10547</name>
</gene>
<dbReference type="Pfam" id="PF09786">
    <property type="entry name" value="CytochromB561_N"/>
    <property type="match status" value="1"/>
</dbReference>
<dbReference type="PANTHER" id="PTHR21780">
    <property type="entry name" value="TRANSMEMBRANE PROTEIN 209"/>
    <property type="match status" value="1"/>
</dbReference>
<accession>A0A6H5GPP8</accession>
<feature type="transmembrane region" description="Helical" evidence="1">
    <location>
        <begin position="94"/>
        <end position="114"/>
    </location>
</feature>
<feature type="non-terminal residue" evidence="2">
    <location>
        <position position="559"/>
    </location>
</feature>
<keyword evidence="1" id="KW-0812">Transmembrane</keyword>
<sequence>MPIKKIPSDSSLSPNEGLSPIFPTVETQVFRRKIDVKLNRDVNTIQETTVFTVLTRRKREIIAWTSLNLVVILMVTADVFSGIINQWLLRVMQGVAVIICVCNLLYYFVAYMNVRKEAKNQKIRFKTHCEVSASKKPKKMEFVKYLPHDAAAVPSYLDDFQSIYERFKRMAARNRIAFFPNETYRRVLEVTPPSTVQSPTETPKSTTDRRYMFSETLAKYKGQMITSARDLKRYLTDHRMAEEFEFVKTSEDSYVYHQDTSEFWSARRRNLSDNCLDVSPLLRRSEYQSSPSSSDSSVCSNKDMSYTNQEFFSMLSSRYKIEPSSFIYWISNFRMWLSKTVLSRIISEITVVDNGLRTMRLTGLSIGNVGLDTLEDASRNPEVAHQLPSLAYLLPFLRVSTKQHYIVQRFRTLAQGHGMGDFKWNVGGDIGGKPWDHGLPTDAELIMHLFATYLDLQLPLSPSNSNTSKPFSSIYVTETAVRKNKAAKVAILRQSMTPPHYNLLIDDEVQEIPPGRNNLFYAIVLFLHCIKTYENGMLGRISLGRHGIDMLWIIDEKDT</sequence>
<protein>
    <recommendedName>
        <fullName evidence="4">Transmembrane protein 209</fullName>
    </recommendedName>
</protein>
<evidence type="ECO:0000313" key="3">
    <source>
        <dbReference type="Proteomes" id="UP000479000"/>
    </source>
</evidence>
<organism evidence="2 3">
    <name type="scientific">Nesidiocoris tenuis</name>
    <dbReference type="NCBI Taxonomy" id="355587"/>
    <lineage>
        <taxon>Eukaryota</taxon>
        <taxon>Metazoa</taxon>
        <taxon>Ecdysozoa</taxon>
        <taxon>Arthropoda</taxon>
        <taxon>Hexapoda</taxon>
        <taxon>Insecta</taxon>
        <taxon>Pterygota</taxon>
        <taxon>Neoptera</taxon>
        <taxon>Paraneoptera</taxon>
        <taxon>Hemiptera</taxon>
        <taxon>Heteroptera</taxon>
        <taxon>Panheteroptera</taxon>
        <taxon>Cimicomorpha</taxon>
        <taxon>Miridae</taxon>
        <taxon>Dicyphina</taxon>
        <taxon>Nesidiocoris</taxon>
    </lineage>
</organism>
<dbReference type="PANTHER" id="PTHR21780:SF0">
    <property type="entry name" value="TRANSMEMBRANE PROTEIN 209"/>
    <property type="match status" value="1"/>
</dbReference>
<evidence type="ECO:0008006" key="4">
    <source>
        <dbReference type="Google" id="ProtNLM"/>
    </source>
</evidence>
<keyword evidence="1" id="KW-1133">Transmembrane helix</keyword>
<feature type="transmembrane region" description="Helical" evidence="1">
    <location>
        <begin position="61"/>
        <end position="88"/>
    </location>
</feature>
<dbReference type="Proteomes" id="UP000479000">
    <property type="component" value="Unassembled WGS sequence"/>
</dbReference>